<evidence type="ECO:0000313" key="4">
    <source>
        <dbReference type="EMBL" id="VEH08754.1"/>
    </source>
</evidence>
<dbReference type="InterPro" id="IPR020568">
    <property type="entry name" value="Ribosomal_Su5_D2-typ_SF"/>
</dbReference>
<dbReference type="InterPro" id="IPR025158">
    <property type="entry name" value="Mg_chelat-rel_C"/>
</dbReference>
<proteinExistence type="inferred from homology"/>
<dbReference type="InterPro" id="IPR000523">
    <property type="entry name" value="Mg_chelatse_chII-like_cat_dom"/>
</dbReference>
<dbReference type="RefSeq" id="WP_046439784.1">
    <property type="nucleotide sequence ID" value="NZ_CP011312.1"/>
</dbReference>
<dbReference type="InterPro" id="IPR027417">
    <property type="entry name" value="P-loop_NTPase"/>
</dbReference>
<dbReference type="EMBL" id="LR134377">
    <property type="protein sequence ID" value="VEH08754.1"/>
    <property type="molecule type" value="Genomic_DNA"/>
</dbReference>
<reference evidence="3 5" key="1">
    <citation type="journal article" date="2015" name="Genome Announc.">
        <title>Complete Genome Sequence of Corynebacterium kutscheri DSM 20755, a Corynebacterial Type Strain with Remarkably Low G+C Content of Chromosomal DNA.</title>
        <authorList>
            <person name="Ruckert C."/>
            <person name="Albersmeier A."/>
            <person name="Winkler A."/>
            <person name="Tauch A."/>
        </authorList>
    </citation>
    <scope>NUCLEOTIDE SEQUENCE [LARGE SCALE GENOMIC DNA]</scope>
    <source>
        <strain evidence="3 5">DSM 20755</strain>
    </source>
</reference>
<dbReference type="PANTHER" id="PTHR32039">
    <property type="entry name" value="MAGNESIUM-CHELATASE SUBUNIT CHLI"/>
    <property type="match status" value="1"/>
</dbReference>
<dbReference type="GO" id="GO:0005524">
    <property type="term" value="F:ATP binding"/>
    <property type="evidence" value="ECO:0007669"/>
    <property type="project" value="InterPro"/>
</dbReference>
<dbReference type="Proteomes" id="UP000271380">
    <property type="component" value="Chromosome"/>
</dbReference>
<gene>
    <name evidence="4" type="primary">comM</name>
    <name evidence="4" type="ORF">NCTC949_01877</name>
    <name evidence="3" type="ORF">UL82_06555</name>
</gene>
<dbReference type="SUPFAM" id="SSF54211">
    <property type="entry name" value="Ribosomal protein S5 domain 2-like"/>
    <property type="match status" value="1"/>
</dbReference>
<dbReference type="KEGG" id="cku:UL82_06555"/>
<dbReference type="SUPFAM" id="SSF52540">
    <property type="entry name" value="P-loop containing nucleoside triphosphate hydrolases"/>
    <property type="match status" value="1"/>
</dbReference>
<dbReference type="Gene3D" id="3.30.230.10">
    <property type="match status" value="1"/>
</dbReference>
<evidence type="ECO:0000313" key="6">
    <source>
        <dbReference type="Proteomes" id="UP000271380"/>
    </source>
</evidence>
<evidence type="ECO:0000259" key="2">
    <source>
        <dbReference type="SMART" id="SM00382"/>
    </source>
</evidence>
<name>A0A0F6TDS1_9CORY</name>
<comment type="similarity">
    <text evidence="1">Belongs to the Mg-chelatase subunits D/I family. ComM subfamily.</text>
</comment>
<keyword evidence="4" id="KW-0378">Hydrolase</keyword>
<dbReference type="InterPro" id="IPR014721">
    <property type="entry name" value="Ribsml_uS5_D2-typ_fold_subgr"/>
</dbReference>
<dbReference type="GO" id="GO:0006508">
    <property type="term" value="P:proteolysis"/>
    <property type="evidence" value="ECO:0007669"/>
    <property type="project" value="UniProtKB-KW"/>
</dbReference>
<protein>
    <submittedName>
        <fullName evidence="4">ATP-dependent protease</fullName>
    </submittedName>
    <submittedName>
        <fullName evidence="3">Mg chelatase-related protein</fullName>
    </submittedName>
</protein>
<dbReference type="Pfam" id="PF13541">
    <property type="entry name" value="ChlI"/>
    <property type="match status" value="1"/>
</dbReference>
<keyword evidence="4" id="KW-0645">Protease</keyword>
<dbReference type="Proteomes" id="UP000033457">
    <property type="component" value="Chromosome"/>
</dbReference>
<dbReference type="SMART" id="SM00382">
    <property type="entry name" value="AAA"/>
    <property type="match status" value="1"/>
</dbReference>
<sequence length="509" mass="54777">MALARTLSAAFIGVSAYLVEVEANVGPGLPGTYIVGLADTAIAESRDRMKTAVQNTRLQWPKTKIIVSLSPAHLPKSGSHMDLAMCMAIVYATESRTQVRARLANTLLIGEVGLDGRIRPALGVLPALVVAKENGIRKAVIPIDNAKEATLISGIEVYAAATLSGVVDWLAGNGQLTLIHAMSHMSDNEKTDKDFCDVIGQSEAKHALEIAAAGGHHVLMIGPPGSGKSMLAERLPTILPPLKIEQALEVLSIHSIAGRSLYQTVHRPPFIAPHHSITRAALLGGGSGNPQPGAVSFAHHGVLFLDEVSEISGAVLDSLRTPLEEGEVRLLRSRREIVFPSQFQLVLAANPCRCAAEDPSQCRCNVHARLTYLDNLSGPLRDRCDMFVHTKAKGSQVRSNAEESSATIAERVALARERSQHRWQALELPVHTNAAINPALLRRDFPASEDAMALLEAYLSTGEISQRRVDKTLKVAWTLCDLEGTSKPSLDQVARALELRTTTVLRDAS</sequence>
<dbReference type="PANTHER" id="PTHR32039:SF7">
    <property type="entry name" value="COMPETENCE PROTEIN COMM"/>
    <property type="match status" value="1"/>
</dbReference>
<feature type="domain" description="AAA+ ATPase" evidence="2">
    <location>
        <begin position="214"/>
        <end position="343"/>
    </location>
</feature>
<accession>A0A0F6TDS1</accession>
<evidence type="ECO:0000313" key="5">
    <source>
        <dbReference type="Proteomes" id="UP000033457"/>
    </source>
</evidence>
<evidence type="ECO:0000256" key="1">
    <source>
        <dbReference type="ARBA" id="ARBA00006354"/>
    </source>
</evidence>
<dbReference type="Gene3D" id="3.40.50.300">
    <property type="entry name" value="P-loop containing nucleotide triphosphate hydrolases"/>
    <property type="match status" value="1"/>
</dbReference>
<dbReference type="InterPro" id="IPR004482">
    <property type="entry name" value="Mg_chelat-rel"/>
</dbReference>
<dbReference type="STRING" id="35755.UL82_06555"/>
<dbReference type="OrthoDB" id="9813147at2"/>
<dbReference type="NCBIfam" id="TIGR00368">
    <property type="entry name" value="YifB family Mg chelatase-like AAA ATPase"/>
    <property type="match status" value="1"/>
</dbReference>
<dbReference type="GO" id="GO:0008233">
    <property type="term" value="F:peptidase activity"/>
    <property type="evidence" value="ECO:0007669"/>
    <property type="project" value="UniProtKB-KW"/>
</dbReference>
<organism evidence="3 5">
    <name type="scientific">Corynebacterium kutscheri</name>
    <dbReference type="NCBI Taxonomy" id="35755"/>
    <lineage>
        <taxon>Bacteria</taxon>
        <taxon>Bacillati</taxon>
        <taxon>Actinomycetota</taxon>
        <taxon>Actinomycetes</taxon>
        <taxon>Mycobacteriales</taxon>
        <taxon>Corynebacteriaceae</taxon>
        <taxon>Corynebacterium</taxon>
    </lineage>
</organism>
<dbReference type="EMBL" id="CP011312">
    <property type="protein sequence ID" value="AKE41476.1"/>
    <property type="molecule type" value="Genomic_DNA"/>
</dbReference>
<dbReference type="Pfam" id="PF01078">
    <property type="entry name" value="Mg_chelatase"/>
    <property type="match status" value="1"/>
</dbReference>
<evidence type="ECO:0000313" key="3">
    <source>
        <dbReference type="EMBL" id="AKE41476.1"/>
    </source>
</evidence>
<dbReference type="Pfam" id="PF13335">
    <property type="entry name" value="Mg_chelatase_C"/>
    <property type="match status" value="1"/>
</dbReference>
<dbReference type="InterPro" id="IPR045006">
    <property type="entry name" value="CHLI-like"/>
</dbReference>
<dbReference type="CDD" id="cd00009">
    <property type="entry name" value="AAA"/>
    <property type="match status" value="1"/>
</dbReference>
<reference evidence="4 6" key="2">
    <citation type="submission" date="2018-12" db="EMBL/GenBank/DDBJ databases">
        <authorList>
            <consortium name="Pathogen Informatics"/>
        </authorList>
    </citation>
    <scope>NUCLEOTIDE SEQUENCE [LARGE SCALE GENOMIC DNA]</scope>
    <source>
        <strain evidence="4 6">NCTC949</strain>
    </source>
</reference>
<dbReference type="HOGENOM" id="CLU_026145_1_0_11"/>
<keyword evidence="5" id="KW-1185">Reference proteome</keyword>
<dbReference type="AlphaFoldDB" id="A0A0F6TDS1"/>
<dbReference type="InterPro" id="IPR003593">
    <property type="entry name" value="AAA+_ATPase"/>
</dbReference>